<feature type="transmembrane region" description="Helical" evidence="2">
    <location>
        <begin position="96"/>
        <end position="118"/>
    </location>
</feature>
<feature type="transmembrane region" description="Helical" evidence="2">
    <location>
        <begin position="12"/>
        <end position="33"/>
    </location>
</feature>
<keyword evidence="4" id="KW-1185">Reference proteome</keyword>
<feature type="compositionally biased region" description="Basic residues" evidence="1">
    <location>
        <begin position="58"/>
        <end position="67"/>
    </location>
</feature>
<reference evidence="3 4" key="1">
    <citation type="journal article" date="2019" name="Environ. Microbiol.">
        <title>Species interactions and distinct microbial communities in high Arctic permafrost affected cryosols are associated with the CH4 and CO2 gas fluxes.</title>
        <authorList>
            <person name="Altshuler I."/>
            <person name="Hamel J."/>
            <person name="Turney S."/>
            <person name="Magnuson E."/>
            <person name="Levesque R."/>
            <person name="Greer C."/>
            <person name="Whyte L.G."/>
        </authorList>
    </citation>
    <scope>NUCLEOTIDE SEQUENCE [LARGE SCALE GENOMIC DNA]</scope>
    <source>
        <strain evidence="3 4">S5.1</strain>
    </source>
</reference>
<comment type="caution">
    <text evidence="3">The sequence shown here is derived from an EMBL/GenBank/DDBJ whole genome shotgun (WGS) entry which is preliminary data.</text>
</comment>
<evidence type="ECO:0000313" key="3">
    <source>
        <dbReference type="EMBL" id="TPG14557.1"/>
    </source>
</evidence>
<dbReference type="RefSeq" id="WP_140868305.1">
    <property type="nucleotide sequence ID" value="NZ_RCZK01000002.1"/>
</dbReference>
<dbReference type="AlphaFoldDB" id="A0A502CMX7"/>
<dbReference type="Proteomes" id="UP000318413">
    <property type="component" value="Unassembled WGS sequence"/>
</dbReference>
<evidence type="ECO:0000313" key="4">
    <source>
        <dbReference type="Proteomes" id="UP000318413"/>
    </source>
</evidence>
<proteinExistence type="predicted"/>
<keyword evidence="2" id="KW-0472">Membrane</keyword>
<keyword evidence="2" id="KW-1133">Transmembrane helix</keyword>
<name>A0A502CMX7_9SPHN</name>
<dbReference type="OrthoDB" id="118706at2"/>
<accession>A0A502CMX7</accession>
<gene>
    <name evidence="3" type="ORF">EAH84_04515</name>
</gene>
<keyword evidence="2" id="KW-0812">Transmembrane</keyword>
<evidence type="ECO:0008006" key="5">
    <source>
        <dbReference type="Google" id="ProtNLM"/>
    </source>
</evidence>
<evidence type="ECO:0000256" key="2">
    <source>
        <dbReference type="SAM" id="Phobius"/>
    </source>
</evidence>
<dbReference type="EMBL" id="RCZK01000002">
    <property type="protein sequence ID" value="TPG14557.1"/>
    <property type="molecule type" value="Genomic_DNA"/>
</dbReference>
<evidence type="ECO:0000256" key="1">
    <source>
        <dbReference type="SAM" id="MobiDB-lite"/>
    </source>
</evidence>
<protein>
    <recommendedName>
        <fullName evidence="5">PepSY domain-containing protein</fullName>
    </recommendedName>
</protein>
<feature type="region of interest" description="Disordered" evidence="1">
    <location>
        <begin position="58"/>
        <end position="88"/>
    </location>
</feature>
<sequence length="143" mass="15332">MRAKTMQQLRRYHLYIGMLLAPAIIFFAFSGAIQTIGWQDDPAPPGWITAIANIHKKQTLSRPRKPRPAAPAAAASPDRPREAPVAKGPSPIPLKAFVLLLSAGLIASAALGIAIALANRTTRRMSMIMLAIGIVLPPLLLLV</sequence>
<organism evidence="3 4">
    <name type="scientific">Sphingomonas oligophenolica</name>
    <dbReference type="NCBI Taxonomy" id="301154"/>
    <lineage>
        <taxon>Bacteria</taxon>
        <taxon>Pseudomonadati</taxon>
        <taxon>Pseudomonadota</taxon>
        <taxon>Alphaproteobacteria</taxon>
        <taxon>Sphingomonadales</taxon>
        <taxon>Sphingomonadaceae</taxon>
        <taxon>Sphingomonas</taxon>
    </lineage>
</organism>
<feature type="transmembrane region" description="Helical" evidence="2">
    <location>
        <begin position="125"/>
        <end position="142"/>
    </location>
</feature>